<dbReference type="EMBL" id="RSAS01000665">
    <property type="protein sequence ID" value="RRR69140.1"/>
    <property type="molecule type" value="Genomic_DNA"/>
</dbReference>
<protein>
    <submittedName>
        <fullName evidence="1">Uncharacterized protein</fullName>
    </submittedName>
</protein>
<reference evidence="1 2" key="1">
    <citation type="submission" date="2018-12" db="EMBL/GenBank/DDBJ databases">
        <title>Genome Sequence of Candidatus Viridilinea halotolerans isolated from saline sulfide-rich spring.</title>
        <authorList>
            <person name="Grouzdev D.S."/>
            <person name="Burganskaya E.I."/>
            <person name="Krutkina M.S."/>
            <person name="Sukhacheva M.V."/>
            <person name="Gorlenko V.M."/>
        </authorList>
    </citation>
    <scope>NUCLEOTIDE SEQUENCE [LARGE SCALE GENOMIC DNA]</scope>
    <source>
        <strain evidence="1">Chok-6</strain>
    </source>
</reference>
<evidence type="ECO:0000313" key="2">
    <source>
        <dbReference type="Proteomes" id="UP000280307"/>
    </source>
</evidence>
<name>A0A426TVA8_9CHLR</name>
<dbReference type="AlphaFoldDB" id="A0A426TVA8"/>
<dbReference type="Proteomes" id="UP000280307">
    <property type="component" value="Unassembled WGS sequence"/>
</dbReference>
<comment type="caution">
    <text evidence="1">The sequence shown here is derived from an EMBL/GenBank/DDBJ whole genome shotgun (WGS) entry which is preliminary data.</text>
</comment>
<evidence type="ECO:0000313" key="1">
    <source>
        <dbReference type="EMBL" id="RRR69140.1"/>
    </source>
</evidence>
<gene>
    <name evidence="1" type="ORF">EI684_16490</name>
</gene>
<accession>A0A426TVA8</accession>
<dbReference type="Gene3D" id="2.60.120.260">
    <property type="entry name" value="Galactose-binding domain-like"/>
    <property type="match status" value="1"/>
</dbReference>
<sequence>MASRRLLIGATIFSLLIGALGIFFYLQQRVAACAPVPGRSNLISLAGDQGLPDGWERRAGGVELRGPAVDGEGFDLDGDGRAIQLLGIGNYLQTPPVAVRPNERLCFSGFALTDSIQRSPTRARLLFQWRDANGQPLREDATLWQPVILWTPEAPPRDWSPLQGSFVAPTGAASLVVRIMPASDDRIYLDLMHVRHGGSALDRFSAPTGQGCCF</sequence>
<proteinExistence type="predicted"/>
<organism evidence="1 2">
    <name type="scientific">Candidatus Viridilinea halotolerans</name>
    <dbReference type="NCBI Taxonomy" id="2491704"/>
    <lineage>
        <taxon>Bacteria</taxon>
        <taxon>Bacillati</taxon>
        <taxon>Chloroflexota</taxon>
        <taxon>Chloroflexia</taxon>
        <taxon>Chloroflexales</taxon>
        <taxon>Chloroflexineae</taxon>
        <taxon>Oscillochloridaceae</taxon>
        <taxon>Candidatus Viridilinea</taxon>
    </lineage>
</organism>